<keyword evidence="7 9" id="KW-0472">Membrane</keyword>
<dbReference type="PANTHER" id="PTHR33281">
    <property type="entry name" value="UPF0187 PROTEIN YNEE"/>
    <property type="match status" value="1"/>
</dbReference>
<comment type="subcellular location">
    <subcellularLocation>
        <location evidence="1">Cell membrane</location>
        <topology evidence="1">Multi-pass membrane protein</topology>
    </subcellularLocation>
</comment>
<gene>
    <name evidence="11" type="ORF">MPOL1434_LOCUS7819</name>
</gene>
<dbReference type="EMBL" id="HBEJ01013298">
    <property type="protein sequence ID" value="CAD8374111.1"/>
    <property type="molecule type" value="Transcribed_RNA"/>
</dbReference>
<evidence type="ECO:0000256" key="3">
    <source>
        <dbReference type="ARBA" id="ARBA00022475"/>
    </source>
</evidence>
<proteinExistence type="predicted"/>
<name>A0A7S0FQI5_9STRA</name>
<dbReference type="GO" id="GO:0005886">
    <property type="term" value="C:plasma membrane"/>
    <property type="evidence" value="ECO:0007669"/>
    <property type="project" value="UniProtKB-SubCell"/>
</dbReference>
<feature type="region of interest" description="Disordered" evidence="8">
    <location>
        <begin position="47"/>
        <end position="67"/>
    </location>
</feature>
<keyword evidence="5 9" id="KW-1133">Transmembrane helix</keyword>
<keyword evidence="10" id="KW-0732">Signal</keyword>
<keyword evidence="3" id="KW-1003">Cell membrane</keyword>
<sequence>MRITLLLLITVLQAQAFSVPSPQGIPVSRRTHGGVSLLRIAAHADDDGKGDNDAMSSTARGRRRGKLKDVREGSLMAATLETGRVPYGEQSRKFRRTVFSHGDWVEHRSSSSHIITNLRSMLFSGVVRQLRSQVLIVTSAAAFILGWNLIAVPSLGSLPFVSPIMLPPIPFTLSSPALGLLLVFRTNASYARWGEARTTWARMVAHGRNLIRMAGVFSDDKVAVQSLGKAVWLYCRTVMNQLSSPEEDEPFYRDEVLSTYGEKSGLARRILSSPDRTLAAWKQLSLELHGLPAVADPKALIETDKSIIILGECAATMEKIYSSPVPLVYTRHTARFLSLWALLLPAALYSSFVDIGQAWAIIPASGILAFFLFGVDALSFQLEEPFSILPMKSFCDQILGSVDILAGVGGGEA</sequence>
<dbReference type="Pfam" id="PF25539">
    <property type="entry name" value="Bestrophin_2"/>
    <property type="match status" value="1"/>
</dbReference>
<evidence type="ECO:0000256" key="7">
    <source>
        <dbReference type="ARBA" id="ARBA00023136"/>
    </source>
</evidence>
<feature type="chain" id="PRO_5030991924" description="Bestrophin homolog" evidence="10">
    <location>
        <begin position="17"/>
        <end position="413"/>
    </location>
</feature>
<feature type="signal peptide" evidence="10">
    <location>
        <begin position="1"/>
        <end position="16"/>
    </location>
</feature>
<feature type="transmembrane region" description="Helical" evidence="9">
    <location>
        <begin position="134"/>
        <end position="152"/>
    </location>
</feature>
<feature type="transmembrane region" description="Helical" evidence="9">
    <location>
        <begin position="358"/>
        <end position="382"/>
    </location>
</feature>
<evidence type="ECO:0000256" key="8">
    <source>
        <dbReference type="SAM" id="MobiDB-lite"/>
    </source>
</evidence>
<evidence type="ECO:0000256" key="2">
    <source>
        <dbReference type="ARBA" id="ARBA00022448"/>
    </source>
</evidence>
<keyword evidence="6" id="KW-0406">Ion transport</keyword>
<dbReference type="AlphaFoldDB" id="A0A7S0FQI5"/>
<organism evidence="11">
    <name type="scientific">Minutocellus polymorphus</name>
    <dbReference type="NCBI Taxonomy" id="265543"/>
    <lineage>
        <taxon>Eukaryota</taxon>
        <taxon>Sar</taxon>
        <taxon>Stramenopiles</taxon>
        <taxon>Ochrophyta</taxon>
        <taxon>Bacillariophyta</taxon>
        <taxon>Mediophyceae</taxon>
        <taxon>Cymatosirophycidae</taxon>
        <taxon>Cymatosirales</taxon>
        <taxon>Cymatosiraceae</taxon>
        <taxon>Minutocellus</taxon>
    </lineage>
</organism>
<evidence type="ECO:0000256" key="4">
    <source>
        <dbReference type="ARBA" id="ARBA00022692"/>
    </source>
</evidence>
<accession>A0A7S0FQI5</accession>
<keyword evidence="2" id="KW-0813">Transport</keyword>
<evidence type="ECO:0000313" key="11">
    <source>
        <dbReference type="EMBL" id="CAD8374111.1"/>
    </source>
</evidence>
<dbReference type="GO" id="GO:0005254">
    <property type="term" value="F:chloride channel activity"/>
    <property type="evidence" value="ECO:0007669"/>
    <property type="project" value="InterPro"/>
</dbReference>
<evidence type="ECO:0008006" key="12">
    <source>
        <dbReference type="Google" id="ProtNLM"/>
    </source>
</evidence>
<evidence type="ECO:0000256" key="1">
    <source>
        <dbReference type="ARBA" id="ARBA00004651"/>
    </source>
</evidence>
<keyword evidence="4 9" id="KW-0812">Transmembrane</keyword>
<dbReference type="InterPro" id="IPR044669">
    <property type="entry name" value="YneE/VCCN1/2-like"/>
</dbReference>
<evidence type="ECO:0000256" key="10">
    <source>
        <dbReference type="SAM" id="SignalP"/>
    </source>
</evidence>
<dbReference type="PANTHER" id="PTHR33281:SF19">
    <property type="entry name" value="VOLTAGE-DEPENDENT ANION CHANNEL-FORMING PROTEIN YNEE"/>
    <property type="match status" value="1"/>
</dbReference>
<evidence type="ECO:0000256" key="9">
    <source>
        <dbReference type="SAM" id="Phobius"/>
    </source>
</evidence>
<reference evidence="11" key="1">
    <citation type="submission" date="2021-01" db="EMBL/GenBank/DDBJ databases">
        <authorList>
            <person name="Corre E."/>
            <person name="Pelletier E."/>
            <person name="Niang G."/>
            <person name="Scheremetjew M."/>
            <person name="Finn R."/>
            <person name="Kale V."/>
            <person name="Holt S."/>
            <person name="Cochrane G."/>
            <person name="Meng A."/>
            <person name="Brown T."/>
            <person name="Cohen L."/>
        </authorList>
    </citation>
    <scope>NUCLEOTIDE SEQUENCE</scope>
    <source>
        <strain evidence="11">CCMP3303</strain>
    </source>
</reference>
<protein>
    <recommendedName>
        <fullName evidence="12">Bestrophin homolog</fullName>
    </recommendedName>
</protein>
<evidence type="ECO:0000256" key="5">
    <source>
        <dbReference type="ARBA" id="ARBA00022989"/>
    </source>
</evidence>
<feature type="transmembrane region" description="Helical" evidence="9">
    <location>
        <begin position="164"/>
        <end position="184"/>
    </location>
</feature>
<evidence type="ECO:0000256" key="6">
    <source>
        <dbReference type="ARBA" id="ARBA00023065"/>
    </source>
</evidence>
<feature type="transmembrane region" description="Helical" evidence="9">
    <location>
        <begin position="336"/>
        <end position="352"/>
    </location>
</feature>